<evidence type="ECO:0000313" key="3">
    <source>
        <dbReference type="EMBL" id="PAP78787.1"/>
    </source>
</evidence>
<organism evidence="3 4">
    <name type="scientific">Rubrivirga marina</name>
    <dbReference type="NCBI Taxonomy" id="1196024"/>
    <lineage>
        <taxon>Bacteria</taxon>
        <taxon>Pseudomonadati</taxon>
        <taxon>Rhodothermota</taxon>
        <taxon>Rhodothermia</taxon>
        <taxon>Rhodothermales</taxon>
        <taxon>Rubricoccaceae</taxon>
        <taxon>Rubrivirga</taxon>
    </lineage>
</organism>
<dbReference type="GO" id="GO:0008714">
    <property type="term" value="F:AMP nucleosidase activity"/>
    <property type="evidence" value="ECO:0007669"/>
    <property type="project" value="UniProtKB-EC"/>
</dbReference>
<gene>
    <name evidence="3" type="ORF">BSZ37_14570</name>
</gene>
<keyword evidence="4" id="KW-1185">Reference proteome</keyword>
<name>A0A271J6A7_9BACT</name>
<dbReference type="Pfam" id="PF03641">
    <property type="entry name" value="Lysine_decarbox"/>
    <property type="match status" value="1"/>
</dbReference>
<dbReference type="Proteomes" id="UP000216339">
    <property type="component" value="Unassembled WGS sequence"/>
</dbReference>
<comment type="caution">
    <text evidence="3">The sequence shown here is derived from an EMBL/GenBank/DDBJ whole genome shotgun (WGS) entry which is preliminary data.</text>
</comment>
<comment type="similarity">
    <text evidence="2">Belongs to the LOG family.</text>
</comment>
<dbReference type="AlphaFoldDB" id="A0A271J6A7"/>
<proteinExistence type="inferred from homology"/>
<sequence>MSPEDVARWQNQRIQDTWRIFRIMSEFVEGYERLGTVGPSVSVFGSARTPEGTPQYELGVAVGRELAQRGYAVITGGGPGIMQAANEGARKAGGVSVGLNIALPHEQHVNPYVDADHDLTFEFFFVRKTMFVKYAQGYIVLPGGFGTMDELFESLTLIQTRKTARFPVVLMGSEYWAGLIDWIRGTLLDGGFISPDDPDLFVLTDDPTEAVDVVDRYCTEAGIAPNF</sequence>
<dbReference type="InterPro" id="IPR052341">
    <property type="entry name" value="LOG_family_nucleotidases"/>
</dbReference>
<dbReference type="EMBL" id="MQWD01000001">
    <property type="protein sequence ID" value="PAP78787.1"/>
    <property type="molecule type" value="Genomic_DNA"/>
</dbReference>
<keyword evidence="2" id="KW-0378">Hydrolase</keyword>
<dbReference type="RefSeq" id="WP_342761218.1">
    <property type="nucleotide sequence ID" value="NZ_MQWD01000001.1"/>
</dbReference>
<dbReference type="EC" id="3.2.2.n1" evidence="2"/>
<comment type="catalytic activity">
    <reaction evidence="1">
        <text>AMP + H2O = D-ribose 5-phosphate + adenine</text>
        <dbReference type="Rhea" id="RHEA:20129"/>
        <dbReference type="ChEBI" id="CHEBI:15377"/>
        <dbReference type="ChEBI" id="CHEBI:16708"/>
        <dbReference type="ChEBI" id="CHEBI:78346"/>
        <dbReference type="ChEBI" id="CHEBI:456215"/>
        <dbReference type="EC" id="3.2.2.4"/>
    </reaction>
</comment>
<protein>
    <recommendedName>
        <fullName evidence="2">Cytokinin riboside 5'-monophosphate phosphoribohydrolase</fullName>
        <ecNumber evidence="2">3.2.2.n1</ecNumber>
    </recommendedName>
</protein>
<dbReference type="InterPro" id="IPR031100">
    <property type="entry name" value="LOG_fam"/>
</dbReference>
<keyword evidence="2" id="KW-0203">Cytokinin biosynthesis</keyword>
<dbReference type="PANTHER" id="PTHR43393:SF3">
    <property type="entry name" value="LYSINE DECARBOXYLASE-LIKE PROTEIN"/>
    <property type="match status" value="1"/>
</dbReference>
<dbReference type="GO" id="GO:0005829">
    <property type="term" value="C:cytosol"/>
    <property type="evidence" value="ECO:0007669"/>
    <property type="project" value="TreeGrafter"/>
</dbReference>
<evidence type="ECO:0000256" key="2">
    <source>
        <dbReference type="RuleBase" id="RU363015"/>
    </source>
</evidence>
<evidence type="ECO:0000313" key="4">
    <source>
        <dbReference type="Proteomes" id="UP000216339"/>
    </source>
</evidence>
<dbReference type="FunFam" id="3.40.50.450:FF:000011">
    <property type="entry name" value="TIGR00730 family Rossman fold protein"/>
    <property type="match status" value="1"/>
</dbReference>
<accession>A0A271J6A7</accession>
<dbReference type="GO" id="GO:0009691">
    <property type="term" value="P:cytokinin biosynthetic process"/>
    <property type="evidence" value="ECO:0007669"/>
    <property type="project" value="UniProtKB-UniRule"/>
</dbReference>
<dbReference type="SUPFAM" id="SSF102405">
    <property type="entry name" value="MCP/YpsA-like"/>
    <property type="match status" value="1"/>
</dbReference>
<evidence type="ECO:0000256" key="1">
    <source>
        <dbReference type="ARBA" id="ARBA00000274"/>
    </source>
</evidence>
<dbReference type="Gene3D" id="3.40.50.450">
    <property type="match status" value="1"/>
</dbReference>
<dbReference type="PANTHER" id="PTHR43393">
    <property type="entry name" value="CYTOKININ RIBOSIDE 5'-MONOPHOSPHATE PHOSPHORIBOHYDROLASE"/>
    <property type="match status" value="1"/>
</dbReference>
<dbReference type="NCBIfam" id="TIGR00730">
    <property type="entry name" value="Rossman fold protein, TIGR00730 family"/>
    <property type="match status" value="1"/>
</dbReference>
<reference evidence="3 4" key="1">
    <citation type="submission" date="2016-11" db="EMBL/GenBank/DDBJ databases">
        <title>Study of marine rhodopsin-containing bacteria.</title>
        <authorList>
            <person name="Yoshizawa S."/>
            <person name="Kumagai Y."/>
            <person name="Kogure K."/>
        </authorList>
    </citation>
    <scope>NUCLEOTIDE SEQUENCE [LARGE SCALE GENOMIC DNA]</scope>
    <source>
        <strain evidence="3 4">SAORIC-28</strain>
    </source>
</reference>
<dbReference type="InterPro" id="IPR005269">
    <property type="entry name" value="LOG"/>
</dbReference>